<feature type="region of interest" description="Disordered" evidence="1">
    <location>
        <begin position="207"/>
        <end position="241"/>
    </location>
</feature>
<feature type="region of interest" description="Disordered" evidence="1">
    <location>
        <begin position="73"/>
        <end position="119"/>
    </location>
</feature>
<evidence type="ECO:0000313" key="2">
    <source>
        <dbReference type="EMBL" id="CAI9721049.1"/>
    </source>
</evidence>
<dbReference type="EMBL" id="OX597817">
    <property type="protein sequence ID" value="CAI9721049.1"/>
    <property type="molecule type" value="Genomic_DNA"/>
</dbReference>
<gene>
    <name evidence="2" type="ORF">OCTVUL_1B000390</name>
</gene>
<evidence type="ECO:0000256" key="1">
    <source>
        <dbReference type="SAM" id="MobiDB-lite"/>
    </source>
</evidence>
<dbReference type="AlphaFoldDB" id="A0AA36ASS5"/>
<dbReference type="Proteomes" id="UP001162480">
    <property type="component" value="Chromosome 4"/>
</dbReference>
<feature type="compositionally biased region" description="Basic and acidic residues" evidence="1">
    <location>
        <begin position="232"/>
        <end position="241"/>
    </location>
</feature>
<reference evidence="2" key="1">
    <citation type="submission" date="2023-08" db="EMBL/GenBank/DDBJ databases">
        <authorList>
            <person name="Alioto T."/>
            <person name="Alioto T."/>
            <person name="Gomez Garrido J."/>
        </authorList>
    </citation>
    <scope>NUCLEOTIDE SEQUENCE</scope>
</reference>
<organism evidence="2 3">
    <name type="scientific">Octopus vulgaris</name>
    <name type="common">Common octopus</name>
    <dbReference type="NCBI Taxonomy" id="6645"/>
    <lineage>
        <taxon>Eukaryota</taxon>
        <taxon>Metazoa</taxon>
        <taxon>Spiralia</taxon>
        <taxon>Lophotrochozoa</taxon>
        <taxon>Mollusca</taxon>
        <taxon>Cephalopoda</taxon>
        <taxon>Coleoidea</taxon>
        <taxon>Octopodiformes</taxon>
        <taxon>Octopoda</taxon>
        <taxon>Incirrata</taxon>
        <taxon>Octopodidae</taxon>
        <taxon>Octopus</taxon>
    </lineage>
</organism>
<protein>
    <submittedName>
        <fullName evidence="2">Uncharacterized protein</fullName>
    </submittedName>
</protein>
<accession>A0AA36ASS5</accession>
<proteinExistence type="predicted"/>
<keyword evidence="3" id="KW-1185">Reference proteome</keyword>
<name>A0AA36ASS5_OCTVU</name>
<feature type="compositionally biased region" description="Basic and acidic residues" evidence="1">
    <location>
        <begin position="107"/>
        <end position="116"/>
    </location>
</feature>
<evidence type="ECO:0000313" key="3">
    <source>
        <dbReference type="Proteomes" id="UP001162480"/>
    </source>
</evidence>
<sequence>MDSVEARTGNQTGEEEISLALIVEMLRGQMTQTNTFLERMDKRRQGLWADQEELEVMDGSALEDQCWTGNKSGHVGGNCPSSEMDNEGSGPEEPCDMEPVEGAGPEKPAKSDVEKPEEPDECVLSAAVVPCLEPLASRPLSLGAQDEELVKSGADVAESEEPAVCVVVAEVDVPCVSPLVSGPLSLGAQEDCRTSLRFVKPSVQKLVRKRTKPGDEARRLRTVSGPRLGVNKNERLTMQKA</sequence>